<keyword evidence="4" id="KW-1185">Reference proteome</keyword>
<evidence type="ECO:0000259" key="2">
    <source>
        <dbReference type="Pfam" id="PF18942"/>
    </source>
</evidence>
<feature type="chain" id="PRO_5015453895" description="DUF5689 domain-containing protein" evidence="1">
    <location>
        <begin position="25"/>
        <end position="474"/>
    </location>
</feature>
<dbReference type="EMBL" id="CP027062">
    <property type="protein sequence ID" value="AVI50756.1"/>
    <property type="molecule type" value="Genomic_DNA"/>
</dbReference>
<proteinExistence type="predicted"/>
<keyword evidence="1" id="KW-0732">Signal</keyword>
<dbReference type="OrthoDB" id="1492759at2"/>
<name>A0A2S0HVW5_9FLAO</name>
<dbReference type="AlphaFoldDB" id="A0A2S0HVW5"/>
<gene>
    <name evidence="3" type="ORF">C5O00_06040</name>
</gene>
<evidence type="ECO:0000313" key="4">
    <source>
        <dbReference type="Proteomes" id="UP000238442"/>
    </source>
</evidence>
<dbReference type="Gene3D" id="2.60.120.200">
    <property type="match status" value="1"/>
</dbReference>
<evidence type="ECO:0000256" key="1">
    <source>
        <dbReference type="SAM" id="SignalP"/>
    </source>
</evidence>
<sequence length="474" mass="51855">MKNLLLITCAFLLLNICIISCVNDDEFNVPEIELAAIELSGSEISIGALKDALLQEIANNGNTVLTIDEEIYITAYVISSDEHGNFFEEIVVQDAPNTPSAGLKIKIDSNPLFSRFEFGRKVYVKLMGLTVGLDSGQLSVGIRDGNRIGQISESRMFDYVARDTTVVTIEPALVLISELSEAHINTYVQLDDVQFNRMEVLGDDPLTYAGEPTDMFDGERTLESCTENASIVFSTSTFADFKSVRMSAGKGSVTGIFTYNFFGDEFNLVVNDLNGIQLDGMDRCDPLEVDCGVAGMVGSTILFTEFFESQIEGEPIQGNGWTNFAEAGSELWEAYFDDGSNASLGISARMGAYMSGDDANIGWLITPEINFEGQQGETLSFKTSNSFADGSTLELFFSHDWNGDPVSVTSATWNLLPSAVIVQDDDFFGDWIFSGNVDLSCIEGTGHIAWRYTGSGDPDFDGTYELDEIEIRSN</sequence>
<dbReference type="Pfam" id="PF18942">
    <property type="entry name" value="DUF5689"/>
    <property type="match status" value="1"/>
</dbReference>
<feature type="domain" description="DUF5689" evidence="2">
    <location>
        <begin position="44"/>
        <end position="274"/>
    </location>
</feature>
<dbReference type="RefSeq" id="WP_105215842.1">
    <property type="nucleotide sequence ID" value="NZ_CP027062.1"/>
</dbReference>
<dbReference type="Proteomes" id="UP000238442">
    <property type="component" value="Chromosome"/>
</dbReference>
<protein>
    <recommendedName>
        <fullName evidence="2">DUF5689 domain-containing protein</fullName>
    </recommendedName>
</protein>
<reference evidence="3 4" key="1">
    <citation type="submission" date="2018-02" db="EMBL/GenBank/DDBJ databases">
        <title>Genomic analysis of the strain RR4-38 isolated from a seawater recirculating aquaculture system.</title>
        <authorList>
            <person name="Kim Y.-S."/>
            <person name="Jang Y.H."/>
            <person name="Kim K.-H."/>
        </authorList>
    </citation>
    <scope>NUCLEOTIDE SEQUENCE [LARGE SCALE GENOMIC DNA]</scope>
    <source>
        <strain evidence="3 4">RR4-38</strain>
    </source>
</reference>
<dbReference type="InterPro" id="IPR043744">
    <property type="entry name" value="DUF5689"/>
</dbReference>
<accession>A0A2S0HVW5</accession>
<evidence type="ECO:0000313" key="3">
    <source>
        <dbReference type="EMBL" id="AVI50756.1"/>
    </source>
</evidence>
<feature type="signal peptide" evidence="1">
    <location>
        <begin position="1"/>
        <end position="24"/>
    </location>
</feature>
<organism evidence="3 4">
    <name type="scientific">Pukyongia salina</name>
    <dbReference type="NCBI Taxonomy" id="2094025"/>
    <lineage>
        <taxon>Bacteria</taxon>
        <taxon>Pseudomonadati</taxon>
        <taxon>Bacteroidota</taxon>
        <taxon>Flavobacteriia</taxon>
        <taxon>Flavobacteriales</taxon>
        <taxon>Flavobacteriaceae</taxon>
        <taxon>Pukyongia</taxon>
    </lineage>
</organism>
<dbReference type="NCBIfam" id="NF038128">
    <property type="entry name" value="choice_anch_J"/>
    <property type="match status" value="1"/>
</dbReference>
<dbReference type="KEGG" id="aue:C5O00_06040"/>